<dbReference type="Gene3D" id="3.40.50.300">
    <property type="entry name" value="P-loop containing nucleotide triphosphate hydrolases"/>
    <property type="match status" value="1"/>
</dbReference>
<feature type="non-terminal residue" evidence="1">
    <location>
        <position position="940"/>
    </location>
</feature>
<dbReference type="AlphaFoldDB" id="A0AAD2FGI5"/>
<dbReference type="SUPFAM" id="SSF52540">
    <property type="entry name" value="P-loop containing nucleoside triphosphate hydrolases"/>
    <property type="match status" value="1"/>
</dbReference>
<feature type="non-terminal residue" evidence="1">
    <location>
        <position position="1"/>
    </location>
</feature>
<keyword evidence="2" id="KW-1185">Reference proteome</keyword>
<organism evidence="1 2">
    <name type="scientific">Cylindrotheca closterium</name>
    <dbReference type="NCBI Taxonomy" id="2856"/>
    <lineage>
        <taxon>Eukaryota</taxon>
        <taxon>Sar</taxon>
        <taxon>Stramenopiles</taxon>
        <taxon>Ochrophyta</taxon>
        <taxon>Bacillariophyta</taxon>
        <taxon>Bacillariophyceae</taxon>
        <taxon>Bacillariophycidae</taxon>
        <taxon>Bacillariales</taxon>
        <taxon>Bacillariaceae</taxon>
        <taxon>Cylindrotheca</taxon>
    </lineage>
</organism>
<dbReference type="EMBL" id="CAKOGP040000590">
    <property type="protein sequence ID" value="CAJ1937001.1"/>
    <property type="molecule type" value="Genomic_DNA"/>
</dbReference>
<reference evidence="1" key="1">
    <citation type="submission" date="2023-08" db="EMBL/GenBank/DDBJ databases">
        <authorList>
            <person name="Audoor S."/>
            <person name="Bilcke G."/>
        </authorList>
    </citation>
    <scope>NUCLEOTIDE SEQUENCE</scope>
</reference>
<evidence type="ECO:0008006" key="3">
    <source>
        <dbReference type="Google" id="ProtNLM"/>
    </source>
</evidence>
<sequence>ENPVAYVAETKAILNNVLSILVGCPPEGFPGLYDGKSTRKSRYWNTKKGIFGHILSFAGVVEDHAKGTLHFHIILFGSVTSYVLQELGNVAGICKKVQEVLDAIYKAKFTATTNFCNVLTRKLKESTALRHMAKSRITPALLQLTNPISILQAHGVDRRLSTMKKLENITADQRAQTLYHVHHRTCKKGFHGRKRCRFAKKSGVCNGTHCVLLEPITKKASERRGEVASSAIQEQDGVGPNHDDVMVSSENLKEQQQTDKKKDYKIGKLEPIVQPTYCLKSPLDSSIRKPIIVWELDRPVPKLPDGCGSNICWFKQQGFFRLPAGSDKSIRMTIINNFRKLLNDNNDTVEECPYNGAHKIWKFIRVEKIDLVKAFYSQCVEALYTANQYAVDHSVPLFYCTGSHNNTVLLGGIQQSKSAMFYIAPYMAKEKASLAACLTILEQARKEVKKFKSKADDSTMKPQERLAKHFLSKVTNKLNAYTELSDYQTVAYLLQVPSIITSELFNYSEPWGAMNYRKKLIENDDDDKEIYLGYIRNFIIEKGEDGNRDIKMAVPVVAMYFHRGKELAHLSLYEYDAMIQVKPLPMNEEHKNSTRSKWFKFEGGFHLQARFGQTLCAKQRTQIFKGKVPKSAGKRPKEDHPSYSSWKKTANLYANYILTMFRPCEIYKGLQQRMLVTQRFVWDDLLAWIKSSQEDQSVISKFRLMAVDRRMNCLASDFQTKKILSEYRARDADHWSIEDQQQYKRRMEYDKYFEQQSAAAFMDEEDFEARFDELDQRARTTATKMNSDAELFANSASILPQKSLCNAIEGKQRSKYDAAVSVNPQWSKKCSMIHDKHVSTFTKDNDVEETTLSQNGCFHEQNHVTTLSLNKDQVQIVNMYKDYLENPDNPVIPIPPPVVLLTGKGGTGKSFVIHALLEHNNAKETKCVLTLASNNLNAAD</sequence>
<accession>A0AAD2FGI5</accession>
<protein>
    <recommendedName>
        <fullName evidence="3">ATP-dependent DNA helicase</fullName>
    </recommendedName>
</protein>
<comment type="caution">
    <text evidence="1">The sequence shown here is derived from an EMBL/GenBank/DDBJ whole genome shotgun (WGS) entry which is preliminary data.</text>
</comment>
<evidence type="ECO:0000313" key="1">
    <source>
        <dbReference type="EMBL" id="CAJ1937001.1"/>
    </source>
</evidence>
<proteinExistence type="predicted"/>
<dbReference type="Proteomes" id="UP001295423">
    <property type="component" value="Unassembled WGS sequence"/>
</dbReference>
<name>A0AAD2FGI5_9STRA</name>
<evidence type="ECO:0000313" key="2">
    <source>
        <dbReference type="Proteomes" id="UP001295423"/>
    </source>
</evidence>
<dbReference type="InterPro" id="IPR027417">
    <property type="entry name" value="P-loop_NTPase"/>
</dbReference>
<gene>
    <name evidence="1" type="ORF">CYCCA115_LOCUS5465</name>
</gene>